<reference evidence="1 2" key="1">
    <citation type="submission" date="2018-06" db="EMBL/GenBank/DDBJ databases">
        <title>Draft sequence of Acidithiobacillus ferrooxidans CCM 4253.</title>
        <authorList>
            <person name="Moya-Beltran A."/>
            <person name="Castro M."/>
            <person name="Covarrubias P.C."/>
            <person name="Issotta F."/>
            <person name="Janiczek O."/>
            <person name="Mandl M."/>
            <person name="Kucera J."/>
            <person name="Quatrini R."/>
        </authorList>
    </citation>
    <scope>NUCLEOTIDE SEQUENCE [LARGE SCALE GENOMIC DNA]</scope>
    <source>
        <strain evidence="1 2">CCM 4253</strain>
    </source>
</reference>
<evidence type="ECO:0000313" key="1">
    <source>
        <dbReference type="EMBL" id="PZD81858.1"/>
    </source>
</evidence>
<dbReference type="EMBL" id="QKQP01000001">
    <property type="protein sequence ID" value="PZD81858.1"/>
    <property type="molecule type" value="Genomic_DNA"/>
</dbReference>
<organism evidence="1 2">
    <name type="scientific">Acidithiobacillus ferrooxidans</name>
    <name type="common">Thiobacillus ferrooxidans</name>
    <dbReference type="NCBI Taxonomy" id="920"/>
    <lineage>
        <taxon>Bacteria</taxon>
        <taxon>Pseudomonadati</taxon>
        <taxon>Pseudomonadota</taxon>
        <taxon>Acidithiobacillia</taxon>
        <taxon>Acidithiobacillales</taxon>
        <taxon>Acidithiobacillaceae</taxon>
        <taxon>Acidithiobacillus</taxon>
    </lineage>
</organism>
<evidence type="ECO:0000313" key="2">
    <source>
        <dbReference type="Proteomes" id="UP000248886"/>
    </source>
</evidence>
<name>A0A2W1K4T6_ACIFR</name>
<proteinExistence type="predicted"/>
<protein>
    <submittedName>
        <fullName evidence="1">Uncharacterized protein</fullName>
    </submittedName>
</protein>
<accession>A0A2W1K4T6</accession>
<sequence length="77" mass="8796">MDQHRRDKEIRAVNRWLRDAYPGPFGPKYWLFDDGDGGVVVRGWGVERDGKPMGEHLALCRSMAEALAWIEAAIINQ</sequence>
<comment type="caution">
    <text evidence="1">The sequence shown here is derived from an EMBL/GenBank/DDBJ whole genome shotgun (WGS) entry which is preliminary data.</text>
</comment>
<dbReference type="Proteomes" id="UP000248886">
    <property type="component" value="Unassembled WGS sequence"/>
</dbReference>
<gene>
    <name evidence="1" type="ORF">DN052_01940</name>
</gene>
<dbReference type="OrthoDB" id="9999063at2"/>
<dbReference type="AlphaFoldDB" id="A0A2W1K4T6"/>
<dbReference type="RefSeq" id="WP_054608807.1">
    <property type="nucleotide sequence ID" value="NZ_AP025160.1"/>
</dbReference>